<organism evidence="2 3">
    <name type="scientific">Candidatus Bacteroides merdipullorum</name>
    <dbReference type="NCBI Taxonomy" id="2838474"/>
    <lineage>
        <taxon>Bacteria</taxon>
        <taxon>Pseudomonadati</taxon>
        <taxon>Bacteroidota</taxon>
        <taxon>Bacteroidia</taxon>
        <taxon>Bacteroidales</taxon>
        <taxon>Bacteroidaceae</taxon>
        <taxon>Bacteroides</taxon>
    </lineage>
</organism>
<dbReference type="Proteomes" id="UP000824023">
    <property type="component" value="Unassembled WGS sequence"/>
</dbReference>
<feature type="signal peptide" evidence="1">
    <location>
        <begin position="1"/>
        <end position="19"/>
    </location>
</feature>
<evidence type="ECO:0000256" key="1">
    <source>
        <dbReference type="SAM" id="SignalP"/>
    </source>
</evidence>
<dbReference type="PROSITE" id="PS51257">
    <property type="entry name" value="PROKAR_LIPOPROTEIN"/>
    <property type="match status" value="1"/>
</dbReference>
<gene>
    <name evidence="2" type="ORF">H9819_06290</name>
</gene>
<accession>A0A9D2A5L2</accession>
<sequence length="820" mass="89386">MKHKYILYSLFAAASLSVASCDYNEDHFPGFDELAKPTDIGNDTLTLAATDYKTIAGLQANKNLATSKDPEGETYKKALEAVGTNGYFTEMAPAVWYLPAYIEQQFPYYDNGSKVTIYYDEYENLPDYLNDFNGIKSYALTSDDYKTVWGDRVTANYLSPSTLREIPSILSAANPDATEGDMLLVNYAYSDTEPSIGGDGGGEEPAEPVWTELTSIPVRSAGQNWNFVNVGPVDLSEFKGQTINVAFRYTSTTSGGPTWELRNFHALAVLYLDVYLFAEQSDGSFKKLATEDDFAGAGNYVIASLGADGNYYPFGRLDGDSYNYGYMHPSPITVTDGVISAADAAYSVVTVEATAVGYSLKNAIGKYLYMSGNYDSFNVADAIGESGFDWTIETAGGADLFTITNVEKGKSVKLNYFVDADDGSASYSFGSYAADKIDENVYFSNSLADGGGFTTYDVNLGGLSYVWGLDDRYSCWKASGYVSGVDHETDSYIVSPAIEIDADADLPYFTIDEAFRYGSVDQITMYVVTGYDAASTASLAANTRAAVTPNTSAVYRFNGSTWVAYSTDAAEIAVLQPSDYDQIGYSTIRYPEETLPIYLKQAYPYAGADDVVAVVYTNGDGAITATEFIYDGANWVVTTVAQRTSIVFLKTDGEWLEAKVYYSSTLLDGESGGFTTQDIALDGLTYVWSLDNAYGWKASGYANSTNKETESWLISPEIDLGKAVAPVMKFDVAINFLSGKEVGKYFTVNISTDYSGDATTATWETLDITGWPEGNSWTFVTIENIDMSAYVGQQIYLGFHYKSDSEAAPTVEIQDLSIQE</sequence>
<feature type="chain" id="PRO_5039064858" evidence="1">
    <location>
        <begin position="20"/>
        <end position="820"/>
    </location>
</feature>
<reference evidence="2" key="2">
    <citation type="submission" date="2021-04" db="EMBL/GenBank/DDBJ databases">
        <authorList>
            <person name="Gilroy R."/>
        </authorList>
    </citation>
    <scope>NUCLEOTIDE SEQUENCE</scope>
    <source>
        <strain evidence="2">ChiHjej12B11-24981</strain>
    </source>
</reference>
<dbReference type="NCBIfam" id="NF038128">
    <property type="entry name" value="choice_anch_J"/>
    <property type="match status" value="1"/>
</dbReference>
<proteinExistence type="predicted"/>
<evidence type="ECO:0000313" key="3">
    <source>
        <dbReference type="Proteomes" id="UP000824023"/>
    </source>
</evidence>
<dbReference type="AlphaFoldDB" id="A0A9D2A5L2"/>
<evidence type="ECO:0000313" key="2">
    <source>
        <dbReference type="EMBL" id="HIZ01846.1"/>
    </source>
</evidence>
<protein>
    <submittedName>
        <fullName evidence="2">Choice-of-anchor J domain-containing protein</fullName>
    </submittedName>
</protein>
<dbReference type="EMBL" id="DXCK01000089">
    <property type="protein sequence ID" value="HIZ01846.1"/>
    <property type="molecule type" value="Genomic_DNA"/>
</dbReference>
<reference evidence="2" key="1">
    <citation type="journal article" date="2021" name="PeerJ">
        <title>Extensive microbial diversity within the chicken gut microbiome revealed by metagenomics and culture.</title>
        <authorList>
            <person name="Gilroy R."/>
            <person name="Ravi A."/>
            <person name="Getino M."/>
            <person name="Pursley I."/>
            <person name="Horton D.L."/>
            <person name="Alikhan N.F."/>
            <person name="Baker D."/>
            <person name="Gharbi K."/>
            <person name="Hall N."/>
            <person name="Watson M."/>
            <person name="Adriaenssens E.M."/>
            <person name="Foster-Nyarko E."/>
            <person name="Jarju S."/>
            <person name="Secka A."/>
            <person name="Antonio M."/>
            <person name="Oren A."/>
            <person name="Chaudhuri R.R."/>
            <person name="La Ragione R."/>
            <person name="Hildebrand F."/>
            <person name="Pallen M.J."/>
        </authorList>
    </citation>
    <scope>NUCLEOTIDE SEQUENCE</scope>
    <source>
        <strain evidence="2">ChiHjej12B11-24981</strain>
    </source>
</reference>
<name>A0A9D2A5L2_9BACE</name>
<keyword evidence="1" id="KW-0732">Signal</keyword>
<comment type="caution">
    <text evidence="2">The sequence shown here is derived from an EMBL/GenBank/DDBJ whole genome shotgun (WGS) entry which is preliminary data.</text>
</comment>